<dbReference type="RefSeq" id="XP_031019311.1">
    <property type="nucleotide sequence ID" value="XM_031156642.1"/>
</dbReference>
<sequence>MNPDRLHPTIYIIPRLDSEGLDPIVEDSKVIINGIGPYHRLGTPVVESCARNGTHYVDFSTETLWVAEVIYNYHEMTMIPGATIILAISGSSAPSDLAAWLIARYIGIHNLPAASEVFGYGKMTMLGMQGGSLHTVLDVAETYGIGAWLTSDPFVLLPDTKLTEGNGKGLLGYRYDKYLGHLAISFVAWGNDSVVQRSAALDQETFSKGFCYKEYSPAKGFLSAACIHLVTKLGIILLAIPWLRTFLRGKSFNPGEGPDRTESRKAESAGWKAVGYVDGSPEPVAFSRFAFQGALVDMVAILAVEAAATINDKLKIKDGHQLKAGLLTPSTLGATFVDRLRATGFEIEIKGPGTAGH</sequence>
<proteinExistence type="predicted"/>
<dbReference type="InterPro" id="IPR051276">
    <property type="entry name" value="Saccharopine_DH-like_oxidrdct"/>
</dbReference>
<dbReference type="EMBL" id="QKXC01000052">
    <property type="protein sequence ID" value="RBR24720.1"/>
    <property type="molecule type" value="Genomic_DNA"/>
</dbReference>
<evidence type="ECO:0000313" key="1">
    <source>
        <dbReference type="EMBL" id="RBR24720.1"/>
    </source>
</evidence>
<dbReference type="AlphaFoldDB" id="A0A366S7Q0"/>
<dbReference type="PANTHER" id="PTHR12286">
    <property type="entry name" value="SACCHAROPINE DEHYDROGENASE-LIKE OXIDOREDUCTASE"/>
    <property type="match status" value="1"/>
</dbReference>
<evidence type="ECO:0000313" key="2">
    <source>
        <dbReference type="Proteomes" id="UP000253153"/>
    </source>
</evidence>
<organism evidence="1 2">
    <name type="scientific">Fusarium coffeatum</name>
    <dbReference type="NCBI Taxonomy" id="231269"/>
    <lineage>
        <taxon>Eukaryota</taxon>
        <taxon>Fungi</taxon>
        <taxon>Dikarya</taxon>
        <taxon>Ascomycota</taxon>
        <taxon>Pezizomycotina</taxon>
        <taxon>Sordariomycetes</taxon>
        <taxon>Hypocreomycetidae</taxon>
        <taxon>Hypocreales</taxon>
        <taxon>Nectriaceae</taxon>
        <taxon>Fusarium</taxon>
        <taxon>Fusarium incarnatum-equiseti species complex</taxon>
    </lineage>
</organism>
<dbReference type="GO" id="GO:0005886">
    <property type="term" value="C:plasma membrane"/>
    <property type="evidence" value="ECO:0007669"/>
    <property type="project" value="TreeGrafter"/>
</dbReference>
<protein>
    <submittedName>
        <fullName evidence="1">Uncharacterized protein</fullName>
    </submittedName>
</protein>
<dbReference type="PANTHER" id="PTHR12286:SF5">
    <property type="entry name" value="SACCHAROPINE DEHYDROGENASE-LIKE OXIDOREDUCTASE"/>
    <property type="match status" value="1"/>
</dbReference>
<dbReference type="Gene3D" id="3.40.50.720">
    <property type="entry name" value="NAD(P)-binding Rossmann-like Domain"/>
    <property type="match status" value="1"/>
</dbReference>
<accession>A0A366S7Q0</accession>
<dbReference type="GO" id="GO:0009247">
    <property type="term" value="P:glycolipid biosynthetic process"/>
    <property type="evidence" value="ECO:0007669"/>
    <property type="project" value="TreeGrafter"/>
</dbReference>
<gene>
    <name evidence="1" type="ORF">FIESC28_02493</name>
</gene>
<name>A0A366S7Q0_9HYPO</name>
<dbReference type="OrthoDB" id="10268090at2759"/>
<dbReference type="GO" id="GO:0005811">
    <property type="term" value="C:lipid droplet"/>
    <property type="evidence" value="ECO:0007669"/>
    <property type="project" value="TreeGrafter"/>
</dbReference>
<keyword evidence="2" id="KW-1185">Reference proteome</keyword>
<dbReference type="GeneID" id="41991938"/>
<reference evidence="1 2" key="1">
    <citation type="submission" date="2018-06" db="EMBL/GenBank/DDBJ databases">
        <title>Fusarium incarnatum-equiseti species complex species 28.</title>
        <authorList>
            <person name="Gardiner D.M."/>
        </authorList>
    </citation>
    <scope>NUCLEOTIDE SEQUENCE [LARGE SCALE GENOMIC DNA]</scope>
    <source>
        <strain evidence="1 2">FIESC_28</strain>
    </source>
</reference>
<dbReference type="GO" id="GO:0005739">
    <property type="term" value="C:mitochondrion"/>
    <property type="evidence" value="ECO:0007669"/>
    <property type="project" value="TreeGrafter"/>
</dbReference>
<comment type="caution">
    <text evidence="1">The sequence shown here is derived from an EMBL/GenBank/DDBJ whole genome shotgun (WGS) entry which is preliminary data.</text>
</comment>
<dbReference type="Proteomes" id="UP000253153">
    <property type="component" value="Unassembled WGS sequence"/>
</dbReference>